<evidence type="ECO:0000313" key="2">
    <source>
        <dbReference type="Proteomes" id="UP000194798"/>
    </source>
</evidence>
<dbReference type="OrthoDB" id="6064495at2"/>
<dbReference type="AlphaFoldDB" id="A0A251XCK5"/>
<reference evidence="1 2" key="1">
    <citation type="submission" date="2016-12" db="EMBL/GenBank/DDBJ databases">
        <title>Thioflexothrix psekupsii D3 genome sequencing and assembly.</title>
        <authorList>
            <person name="Fomenkov A."/>
            <person name="Vincze T."/>
            <person name="Grabovich M."/>
            <person name="Anton B.P."/>
            <person name="Dubinina G."/>
            <person name="Orlova M."/>
            <person name="Belousova E."/>
            <person name="Roberts R.J."/>
        </authorList>
    </citation>
    <scope>NUCLEOTIDE SEQUENCE [LARGE SCALE GENOMIC DNA]</scope>
    <source>
        <strain evidence="1">D3</strain>
    </source>
</reference>
<dbReference type="EMBL" id="MSLT01000002">
    <property type="protein sequence ID" value="OUD16029.1"/>
    <property type="molecule type" value="Genomic_DNA"/>
</dbReference>
<organism evidence="1 2">
    <name type="scientific">Thioflexithrix psekupsensis</name>
    <dbReference type="NCBI Taxonomy" id="1570016"/>
    <lineage>
        <taxon>Bacteria</taxon>
        <taxon>Pseudomonadati</taxon>
        <taxon>Pseudomonadota</taxon>
        <taxon>Gammaproteobacteria</taxon>
        <taxon>Thiotrichales</taxon>
        <taxon>Thioflexithrix</taxon>
    </lineage>
</organism>
<accession>A0A251XCK5</accession>
<evidence type="ECO:0000313" key="1">
    <source>
        <dbReference type="EMBL" id="OUD16029.1"/>
    </source>
</evidence>
<dbReference type="InterPro" id="IPR027417">
    <property type="entry name" value="P-loop_NTPase"/>
</dbReference>
<dbReference type="RefSeq" id="WP_086486756.1">
    <property type="nucleotide sequence ID" value="NZ_MSLT01000002.1"/>
</dbReference>
<comment type="caution">
    <text evidence="1">The sequence shown here is derived from an EMBL/GenBank/DDBJ whole genome shotgun (WGS) entry which is preliminary data.</text>
</comment>
<proteinExistence type="predicted"/>
<protein>
    <submittedName>
        <fullName evidence="1">Uncharacterized protein</fullName>
    </submittedName>
</protein>
<keyword evidence="2" id="KW-1185">Reference proteome</keyword>
<dbReference type="Proteomes" id="UP000194798">
    <property type="component" value="Unassembled WGS sequence"/>
</dbReference>
<dbReference type="Gene3D" id="3.40.50.300">
    <property type="entry name" value="P-loop containing nucleotide triphosphate hydrolases"/>
    <property type="match status" value="1"/>
</dbReference>
<sequence>MPFPVYIELKLFSPSTPLTASVANQLGLPVGSTEKYLKEGRLSLFLDGLNEVSIGQRNEAIRNIQSLLNDYPDAPVIVTSRNHYIFQSNQEEQLPQFELREMDDEQLKLFFAKNGSPQVNALFNIEKEIEQAEGSNFLNWLRVPMLFKMLLSMAEDICEKFPEPEPQDKRMAVFEERTQTQLSVIEYFINGIFEREQGRDSGFNPIAFETLLKDLAVHLWDSNEQHGSIRTSEAVDFLREAIKNGFPNTDVSYFLDKSVELRILKKDGMLYSFAHEEYFNYFNGLKSRR</sequence>
<name>A0A251XCK5_9GAMM</name>
<gene>
    <name evidence="1" type="ORF">TPSD3_01095</name>
</gene>